<keyword evidence="2" id="KW-0812">Transmembrane</keyword>
<comment type="caution">
    <text evidence="3">The sequence shown here is derived from an EMBL/GenBank/DDBJ whole genome shotgun (WGS) entry which is preliminary data.</text>
</comment>
<dbReference type="Pfam" id="PF10990">
    <property type="entry name" value="DUF2809"/>
    <property type="match status" value="1"/>
</dbReference>
<evidence type="ECO:0000313" key="3">
    <source>
        <dbReference type="EMBL" id="GII46914.1"/>
    </source>
</evidence>
<evidence type="ECO:0008006" key="5">
    <source>
        <dbReference type="Google" id="ProtNLM"/>
    </source>
</evidence>
<sequence length="144" mass="14758">MSRAPVAVAAIVTIAAGLLIRAFLGGPFAKYAGDALYTVLLYLLVLLVVPAARPSRVAAIAVAASWLIELSQLLDLPALVRPILGSTFNPPDLLWYAVGAGAAWAVHAGLGRAARPGTSSGVQDGNHEWEGPAGEDPTPSAGRP</sequence>
<accession>A0A8J3UJI3</accession>
<dbReference type="Proteomes" id="UP000644610">
    <property type="component" value="Unassembled WGS sequence"/>
</dbReference>
<organism evidence="3 4">
    <name type="scientific">Planotetraspora silvatica</name>
    <dbReference type="NCBI Taxonomy" id="234614"/>
    <lineage>
        <taxon>Bacteria</taxon>
        <taxon>Bacillati</taxon>
        <taxon>Actinomycetota</taxon>
        <taxon>Actinomycetes</taxon>
        <taxon>Streptosporangiales</taxon>
        <taxon>Streptosporangiaceae</taxon>
        <taxon>Planotetraspora</taxon>
    </lineage>
</organism>
<evidence type="ECO:0000313" key="4">
    <source>
        <dbReference type="Proteomes" id="UP000644610"/>
    </source>
</evidence>
<evidence type="ECO:0000256" key="2">
    <source>
        <dbReference type="SAM" id="Phobius"/>
    </source>
</evidence>
<name>A0A8J3UJI3_9ACTN</name>
<keyword evidence="2" id="KW-1133">Transmembrane helix</keyword>
<dbReference type="AlphaFoldDB" id="A0A8J3UJI3"/>
<dbReference type="InterPro" id="IPR021257">
    <property type="entry name" value="DUF2809"/>
</dbReference>
<feature type="transmembrane region" description="Helical" evidence="2">
    <location>
        <begin position="35"/>
        <end position="52"/>
    </location>
</feature>
<protein>
    <recommendedName>
        <fullName evidence="5">DUF2809 domain-containing protein</fullName>
    </recommendedName>
</protein>
<proteinExistence type="predicted"/>
<reference evidence="3" key="1">
    <citation type="submission" date="2021-01" db="EMBL/GenBank/DDBJ databases">
        <title>Whole genome shotgun sequence of Planotetraspora silvatica NBRC 100141.</title>
        <authorList>
            <person name="Komaki H."/>
            <person name="Tamura T."/>
        </authorList>
    </citation>
    <scope>NUCLEOTIDE SEQUENCE</scope>
    <source>
        <strain evidence="3">NBRC 100141</strain>
    </source>
</reference>
<evidence type="ECO:0000256" key="1">
    <source>
        <dbReference type="SAM" id="MobiDB-lite"/>
    </source>
</evidence>
<keyword evidence="4" id="KW-1185">Reference proteome</keyword>
<dbReference type="RefSeq" id="WP_203975028.1">
    <property type="nucleotide sequence ID" value="NZ_BAAAKY010000014.1"/>
</dbReference>
<keyword evidence="2" id="KW-0472">Membrane</keyword>
<feature type="region of interest" description="Disordered" evidence="1">
    <location>
        <begin position="116"/>
        <end position="144"/>
    </location>
</feature>
<gene>
    <name evidence="3" type="ORF">Psi02_33380</name>
</gene>
<dbReference type="EMBL" id="BOOQ01000021">
    <property type="protein sequence ID" value="GII46914.1"/>
    <property type="molecule type" value="Genomic_DNA"/>
</dbReference>